<evidence type="ECO:0000256" key="3">
    <source>
        <dbReference type="ARBA" id="ARBA00022553"/>
    </source>
</evidence>
<keyword evidence="9" id="KW-1133">Transmembrane helix</keyword>
<keyword evidence="9" id="KW-0472">Membrane</keyword>
<comment type="catalytic activity">
    <reaction evidence="1">
        <text>ATP + protein L-histidine = ADP + protein N-phospho-L-histidine.</text>
        <dbReference type="EC" id="2.7.13.3"/>
    </reaction>
</comment>
<dbReference type="CDD" id="cd16917">
    <property type="entry name" value="HATPase_UhpB-NarQ-NarX-like"/>
    <property type="match status" value="1"/>
</dbReference>
<dbReference type="InParanoid" id="A0A4R5DIR7"/>
<dbReference type="InterPro" id="IPR050482">
    <property type="entry name" value="Sensor_HK_TwoCompSys"/>
</dbReference>
<dbReference type="PANTHER" id="PTHR24421">
    <property type="entry name" value="NITRATE/NITRITE SENSOR PROTEIN NARX-RELATED"/>
    <property type="match status" value="1"/>
</dbReference>
<evidence type="ECO:0000313" key="11">
    <source>
        <dbReference type="EMBL" id="TDE11860.1"/>
    </source>
</evidence>
<dbReference type="Pfam" id="PF23539">
    <property type="entry name" value="DUF7134"/>
    <property type="match status" value="1"/>
</dbReference>
<evidence type="ECO:0000256" key="9">
    <source>
        <dbReference type="SAM" id="Phobius"/>
    </source>
</evidence>
<keyword evidence="8" id="KW-0902">Two-component regulatory system</keyword>
<keyword evidence="7" id="KW-0067">ATP-binding</keyword>
<dbReference type="PANTHER" id="PTHR24421:SF10">
    <property type="entry name" value="NITRATE_NITRITE SENSOR PROTEIN NARQ"/>
    <property type="match status" value="1"/>
</dbReference>
<dbReference type="EMBL" id="SMKZ01000009">
    <property type="protein sequence ID" value="TDE11860.1"/>
    <property type="molecule type" value="Genomic_DNA"/>
</dbReference>
<dbReference type="GO" id="GO:0005524">
    <property type="term" value="F:ATP binding"/>
    <property type="evidence" value="ECO:0007669"/>
    <property type="project" value="UniProtKB-KW"/>
</dbReference>
<dbReference type="SUPFAM" id="SSF55874">
    <property type="entry name" value="ATPase domain of HSP90 chaperone/DNA topoisomerase II/histidine kinase"/>
    <property type="match status" value="1"/>
</dbReference>
<sequence>MPGTPPAPMVGGVKWTDRVNVWAQDAALALLLLFVGIGGTHAATEGQEWSRDPEPFTYVLVVIATVSLAWRRRYPRGVLVVSGAAVLTYLVVGYAYGPIMFTIVVVCYTAGSSLPLREALRWVGGYYVLMFAVSMVRIVDESGSDLWRQVTGWGIASMAAFAAPVAVGAALRTRRESQEDVRAALARRAVSEERLRMAQELHDSVGHGLAVIAMQAGVALHVLDRNPTKVREALEAIRDTSRASLDGLRAELQELRSPVSDEAPRRPVPGLAEVEVLLERIRAGGVEVSARLPDPAEDGAELPPEIDVAAYRIVQESLTNVLRHAGATRAEVHVRRAGDELLLDVTDNGAGAEAGTSSPAVGSGTGIAGMRARAEALGGRLQAGPRTGGGFAVHARLPLARADREPDMSGSTS</sequence>
<feature type="domain" description="Histidine kinase" evidence="10">
    <location>
        <begin position="312"/>
        <end position="401"/>
    </location>
</feature>
<evidence type="ECO:0000256" key="1">
    <source>
        <dbReference type="ARBA" id="ARBA00000085"/>
    </source>
</evidence>
<evidence type="ECO:0000313" key="12">
    <source>
        <dbReference type="Proteomes" id="UP000294739"/>
    </source>
</evidence>
<dbReference type="GO" id="GO:0016020">
    <property type="term" value="C:membrane"/>
    <property type="evidence" value="ECO:0007669"/>
    <property type="project" value="InterPro"/>
</dbReference>
<dbReference type="Gene3D" id="3.30.565.10">
    <property type="entry name" value="Histidine kinase-like ATPase, C-terminal domain"/>
    <property type="match status" value="1"/>
</dbReference>
<feature type="transmembrane region" description="Helical" evidence="9">
    <location>
        <begin position="120"/>
        <end position="139"/>
    </location>
</feature>
<proteinExistence type="predicted"/>
<dbReference type="Pfam" id="PF02518">
    <property type="entry name" value="HATPase_c"/>
    <property type="match status" value="1"/>
</dbReference>
<keyword evidence="9" id="KW-0812">Transmembrane</keyword>
<evidence type="ECO:0000259" key="10">
    <source>
        <dbReference type="PROSITE" id="PS50109"/>
    </source>
</evidence>
<feature type="transmembrane region" description="Helical" evidence="9">
    <location>
        <begin position="26"/>
        <end position="44"/>
    </location>
</feature>
<dbReference type="InterPro" id="IPR036890">
    <property type="entry name" value="HATPase_C_sf"/>
</dbReference>
<dbReference type="GO" id="GO:0000155">
    <property type="term" value="F:phosphorelay sensor kinase activity"/>
    <property type="evidence" value="ECO:0007669"/>
    <property type="project" value="InterPro"/>
</dbReference>
<dbReference type="AlphaFoldDB" id="A0A4R5DIR7"/>
<evidence type="ECO:0000256" key="2">
    <source>
        <dbReference type="ARBA" id="ARBA00012438"/>
    </source>
</evidence>
<dbReference type="PROSITE" id="PS50109">
    <property type="entry name" value="HIS_KIN"/>
    <property type="match status" value="1"/>
</dbReference>
<keyword evidence="4" id="KW-0808">Transferase</keyword>
<name>A0A4R5DIR7_9ACTN</name>
<dbReference type="Gene3D" id="1.20.5.1930">
    <property type="match status" value="1"/>
</dbReference>
<keyword evidence="12" id="KW-1185">Reference proteome</keyword>
<feature type="transmembrane region" description="Helical" evidence="9">
    <location>
        <begin position="56"/>
        <end position="74"/>
    </location>
</feature>
<feature type="transmembrane region" description="Helical" evidence="9">
    <location>
        <begin position="86"/>
        <end position="108"/>
    </location>
</feature>
<evidence type="ECO:0000256" key="8">
    <source>
        <dbReference type="ARBA" id="ARBA00023012"/>
    </source>
</evidence>
<dbReference type="OrthoDB" id="227596at2"/>
<dbReference type="Pfam" id="PF07730">
    <property type="entry name" value="HisKA_3"/>
    <property type="match status" value="1"/>
</dbReference>
<dbReference type="InterPro" id="IPR005467">
    <property type="entry name" value="His_kinase_dom"/>
</dbReference>
<dbReference type="FunCoup" id="A0A4R5DIR7">
    <property type="interactions" value="1"/>
</dbReference>
<organism evidence="11 12">
    <name type="scientific">Jiangella asiatica</name>
    <dbReference type="NCBI Taxonomy" id="2530372"/>
    <lineage>
        <taxon>Bacteria</taxon>
        <taxon>Bacillati</taxon>
        <taxon>Actinomycetota</taxon>
        <taxon>Actinomycetes</taxon>
        <taxon>Jiangellales</taxon>
        <taxon>Jiangellaceae</taxon>
        <taxon>Jiangella</taxon>
    </lineage>
</organism>
<feature type="transmembrane region" description="Helical" evidence="9">
    <location>
        <begin position="151"/>
        <end position="171"/>
    </location>
</feature>
<dbReference type="GO" id="GO:0046983">
    <property type="term" value="F:protein dimerization activity"/>
    <property type="evidence" value="ECO:0007669"/>
    <property type="project" value="InterPro"/>
</dbReference>
<accession>A0A4R5DIR7</accession>
<evidence type="ECO:0000256" key="7">
    <source>
        <dbReference type="ARBA" id="ARBA00022840"/>
    </source>
</evidence>
<evidence type="ECO:0000256" key="4">
    <source>
        <dbReference type="ARBA" id="ARBA00022679"/>
    </source>
</evidence>
<comment type="caution">
    <text evidence="11">The sequence shown here is derived from an EMBL/GenBank/DDBJ whole genome shotgun (WGS) entry which is preliminary data.</text>
</comment>
<dbReference type="InterPro" id="IPR055558">
    <property type="entry name" value="DUF7134"/>
</dbReference>
<evidence type="ECO:0000256" key="6">
    <source>
        <dbReference type="ARBA" id="ARBA00022777"/>
    </source>
</evidence>
<dbReference type="EC" id="2.7.13.3" evidence="2"/>
<keyword evidence="5" id="KW-0547">Nucleotide-binding</keyword>
<keyword evidence="6 11" id="KW-0418">Kinase</keyword>
<dbReference type="InterPro" id="IPR011712">
    <property type="entry name" value="Sig_transdc_His_kin_sub3_dim/P"/>
</dbReference>
<dbReference type="SMART" id="SM00387">
    <property type="entry name" value="HATPase_c"/>
    <property type="match status" value="1"/>
</dbReference>
<gene>
    <name evidence="11" type="ORF">E1269_08855</name>
</gene>
<evidence type="ECO:0000256" key="5">
    <source>
        <dbReference type="ARBA" id="ARBA00022741"/>
    </source>
</evidence>
<reference evidence="11 12" key="1">
    <citation type="submission" date="2019-03" db="EMBL/GenBank/DDBJ databases">
        <title>Draft genome sequences of novel Actinobacteria.</title>
        <authorList>
            <person name="Sahin N."/>
            <person name="Ay H."/>
            <person name="Saygin H."/>
        </authorList>
    </citation>
    <scope>NUCLEOTIDE SEQUENCE [LARGE SCALE GENOMIC DNA]</scope>
    <source>
        <strain evidence="11 12">5K138</strain>
    </source>
</reference>
<keyword evidence="3" id="KW-0597">Phosphoprotein</keyword>
<protein>
    <recommendedName>
        <fullName evidence="2">histidine kinase</fullName>
        <ecNumber evidence="2">2.7.13.3</ecNumber>
    </recommendedName>
</protein>
<dbReference type="InterPro" id="IPR003594">
    <property type="entry name" value="HATPase_dom"/>
</dbReference>
<dbReference type="Proteomes" id="UP000294739">
    <property type="component" value="Unassembled WGS sequence"/>
</dbReference>